<dbReference type="Pfam" id="PF00751">
    <property type="entry name" value="DM"/>
    <property type="match status" value="1"/>
</dbReference>
<dbReference type="InterPro" id="IPR001275">
    <property type="entry name" value="DM_DNA-bd"/>
</dbReference>
<dbReference type="GO" id="GO:0043565">
    <property type="term" value="F:sequence-specific DNA binding"/>
    <property type="evidence" value="ECO:0007669"/>
    <property type="project" value="InterPro"/>
</dbReference>
<proteinExistence type="predicted"/>
<dbReference type="WBParaSite" id="OFLC_0000027301-mRNA-1">
    <property type="protein sequence ID" value="OFLC_0000027301-mRNA-1"/>
    <property type="gene ID" value="OFLC_0000027301"/>
</dbReference>
<dbReference type="SUPFAM" id="SSF82927">
    <property type="entry name" value="Cysteine-rich DNA binding domain, (DM domain)"/>
    <property type="match status" value="1"/>
</dbReference>
<evidence type="ECO:0000313" key="9">
    <source>
        <dbReference type="WBParaSite" id="OFLC_0000027301-mRNA-1"/>
    </source>
</evidence>
<feature type="DNA-binding region" description="DM" evidence="5">
    <location>
        <begin position="25"/>
        <end position="70"/>
    </location>
</feature>
<feature type="domain" description="DM" evidence="6">
    <location>
        <begin position="25"/>
        <end position="70"/>
    </location>
</feature>
<dbReference type="PROSITE" id="PS50809">
    <property type="entry name" value="DM_2"/>
    <property type="match status" value="1"/>
</dbReference>
<dbReference type="STRING" id="387005.A0A183GYG4"/>
<dbReference type="InterPro" id="IPR036407">
    <property type="entry name" value="DM_DNA-bd_sf"/>
</dbReference>
<dbReference type="AlphaFoldDB" id="A0A183GYG4"/>
<dbReference type="GO" id="GO:0046872">
    <property type="term" value="F:metal ion binding"/>
    <property type="evidence" value="ECO:0007669"/>
    <property type="project" value="UniProtKB-KW"/>
</dbReference>
<name>A0A183GYG4_9BILA</name>
<evidence type="ECO:0000256" key="3">
    <source>
        <dbReference type="ARBA" id="ARBA00023125"/>
    </source>
</evidence>
<keyword evidence="3 5" id="KW-0238">DNA-binding</keyword>
<keyword evidence="1 5" id="KW-0479">Metal-binding</keyword>
<evidence type="ECO:0000259" key="6">
    <source>
        <dbReference type="PROSITE" id="PS50809"/>
    </source>
</evidence>
<dbReference type="GO" id="GO:0005634">
    <property type="term" value="C:nucleus"/>
    <property type="evidence" value="ECO:0007669"/>
    <property type="project" value="UniProtKB-SubCell"/>
</dbReference>
<evidence type="ECO:0000256" key="2">
    <source>
        <dbReference type="ARBA" id="ARBA00022833"/>
    </source>
</evidence>
<dbReference type="Gene3D" id="4.10.1040.10">
    <property type="entry name" value="DM DNA-binding domain"/>
    <property type="match status" value="1"/>
</dbReference>
<dbReference type="GO" id="GO:0006355">
    <property type="term" value="P:regulation of DNA-templated transcription"/>
    <property type="evidence" value="ECO:0007669"/>
    <property type="project" value="InterPro"/>
</dbReference>
<evidence type="ECO:0000256" key="4">
    <source>
        <dbReference type="ARBA" id="ARBA00023242"/>
    </source>
</evidence>
<dbReference type="OrthoDB" id="6162476at2759"/>
<accession>A0A183GYG4</accession>
<reference evidence="9" key="2">
    <citation type="submission" date="2016-06" db="UniProtKB">
        <authorList>
            <consortium name="WormBaseParasite"/>
        </authorList>
    </citation>
    <scope>IDENTIFICATION</scope>
</reference>
<evidence type="ECO:0000256" key="5">
    <source>
        <dbReference type="PROSITE-ProRule" id="PRU00070"/>
    </source>
</evidence>
<keyword evidence="8" id="KW-1185">Reference proteome</keyword>
<evidence type="ECO:0000313" key="7">
    <source>
        <dbReference type="EMBL" id="OZC08856.1"/>
    </source>
</evidence>
<organism evidence="9">
    <name type="scientific">Onchocerca flexuosa</name>
    <dbReference type="NCBI Taxonomy" id="387005"/>
    <lineage>
        <taxon>Eukaryota</taxon>
        <taxon>Metazoa</taxon>
        <taxon>Ecdysozoa</taxon>
        <taxon>Nematoda</taxon>
        <taxon>Chromadorea</taxon>
        <taxon>Rhabditida</taxon>
        <taxon>Spirurina</taxon>
        <taxon>Spiruromorpha</taxon>
        <taxon>Filarioidea</taxon>
        <taxon>Onchocercidae</taxon>
        <taxon>Onchocerca</taxon>
    </lineage>
</organism>
<sequence>MSKETNCQRYFALSKKMHKDVKRHCGICRQHGMLVETRGHHCNRKNCNCTRCFLIRQRRQIMSTQIRIRRAQDKIFQRTSELTQATIIPQNCSDQNETATCNFKSAIKTTTITQNQCYICQKCKNHGILVWKKARYMPISLNLFTNSNRPSGFANLNKQLARQTYEQKIAETLIPQSKSSSFTLLTRSQPSQTNISIVTFDESTEPDTISPSILVYPIPLRPQSFLLSVDTVNLPTMCSLYNSTGALLNTLATI</sequence>
<keyword evidence="2 5" id="KW-0862">Zinc</keyword>
<keyword evidence="4 5" id="KW-0539">Nucleus</keyword>
<reference evidence="7 8" key="1">
    <citation type="submission" date="2015-12" db="EMBL/GenBank/DDBJ databases">
        <title>Draft genome of the nematode, Onchocerca flexuosa.</title>
        <authorList>
            <person name="Mitreva M."/>
        </authorList>
    </citation>
    <scope>NUCLEOTIDE SEQUENCE [LARGE SCALE GENOMIC DNA]</scope>
    <source>
        <strain evidence="7">Red Deer</strain>
    </source>
</reference>
<evidence type="ECO:0000313" key="8">
    <source>
        <dbReference type="Proteomes" id="UP000242913"/>
    </source>
</evidence>
<protein>
    <submittedName>
        <fullName evidence="9">DM domain-containing protein</fullName>
    </submittedName>
</protein>
<dbReference type="Proteomes" id="UP000242913">
    <property type="component" value="Unassembled WGS sequence"/>
</dbReference>
<dbReference type="SMART" id="SM00301">
    <property type="entry name" value="DM"/>
    <property type="match status" value="1"/>
</dbReference>
<comment type="subcellular location">
    <subcellularLocation>
        <location evidence="5">Nucleus</location>
    </subcellularLocation>
</comment>
<gene>
    <name evidence="7" type="ORF">X798_04088</name>
</gene>
<dbReference type="EMBL" id="KZ270001">
    <property type="protein sequence ID" value="OZC08856.1"/>
    <property type="molecule type" value="Genomic_DNA"/>
</dbReference>
<evidence type="ECO:0000256" key="1">
    <source>
        <dbReference type="ARBA" id="ARBA00022723"/>
    </source>
</evidence>